<dbReference type="Pfam" id="PF01882">
    <property type="entry name" value="DUF58"/>
    <property type="match status" value="1"/>
</dbReference>
<keyword evidence="3" id="KW-1185">Reference proteome</keyword>
<feature type="domain" description="DUF58" evidence="1">
    <location>
        <begin position="41"/>
        <end position="213"/>
    </location>
</feature>
<accession>A0ABP7BTG4</accession>
<dbReference type="Proteomes" id="UP001410795">
    <property type="component" value="Unassembled WGS sequence"/>
</dbReference>
<evidence type="ECO:0000259" key="1">
    <source>
        <dbReference type="Pfam" id="PF01882"/>
    </source>
</evidence>
<dbReference type="PANTHER" id="PTHR33608">
    <property type="entry name" value="BLL2464 PROTEIN"/>
    <property type="match status" value="1"/>
</dbReference>
<sequence length="297" mass="33095">MTSLLTRVRAKLFIRSSLTSMHALDGAYASAARGRSNDFEDLREYEHGDEVRDIDWRATARLRTPMIKRMRATRMHTVLFVVDTGRSMAALAAGDEPKRDLAVMTVGVLGMLALRHDDDFSVVMGDAERVRRLPPRRSEGALEQALRAIDGAATPRSPASARERLLDHVARTISRRMIVVVVTDEAPVGPDTERLLRRLRAQHDLLWVTLRDALPVLPTAQAPGAARRDVDSGWEVPGFLHGDEAVVREVIEQRTAERAHRDALLSALEISHAEIGAREQAVPELLRMLRRRAHAGV</sequence>
<dbReference type="Gene3D" id="3.40.50.410">
    <property type="entry name" value="von Willebrand factor, type A domain"/>
    <property type="match status" value="1"/>
</dbReference>
<organism evidence="2 3">
    <name type="scientific">Microbacterium marinilacus</name>
    <dbReference type="NCBI Taxonomy" id="415209"/>
    <lineage>
        <taxon>Bacteria</taxon>
        <taxon>Bacillati</taxon>
        <taxon>Actinomycetota</taxon>
        <taxon>Actinomycetes</taxon>
        <taxon>Micrococcales</taxon>
        <taxon>Microbacteriaceae</taxon>
        <taxon>Microbacterium</taxon>
    </lineage>
</organism>
<gene>
    <name evidence="2" type="ORF">GCM10022202_34510</name>
</gene>
<proteinExistence type="predicted"/>
<name>A0ABP7BTG4_9MICO</name>
<evidence type="ECO:0000313" key="2">
    <source>
        <dbReference type="EMBL" id="GAA3669510.1"/>
    </source>
</evidence>
<comment type="caution">
    <text evidence="2">The sequence shown here is derived from an EMBL/GenBank/DDBJ whole genome shotgun (WGS) entry which is preliminary data.</text>
</comment>
<reference evidence="3" key="1">
    <citation type="journal article" date="2019" name="Int. J. Syst. Evol. Microbiol.">
        <title>The Global Catalogue of Microorganisms (GCM) 10K type strain sequencing project: providing services to taxonomists for standard genome sequencing and annotation.</title>
        <authorList>
            <consortium name="The Broad Institute Genomics Platform"/>
            <consortium name="The Broad Institute Genome Sequencing Center for Infectious Disease"/>
            <person name="Wu L."/>
            <person name="Ma J."/>
        </authorList>
    </citation>
    <scope>NUCLEOTIDE SEQUENCE [LARGE SCALE GENOMIC DNA]</scope>
    <source>
        <strain evidence="3">JCM 16546</strain>
    </source>
</reference>
<dbReference type="PANTHER" id="PTHR33608:SF6">
    <property type="entry name" value="BLL2464 PROTEIN"/>
    <property type="match status" value="1"/>
</dbReference>
<dbReference type="InterPro" id="IPR002881">
    <property type="entry name" value="DUF58"/>
</dbReference>
<dbReference type="EMBL" id="BAAAYV010000025">
    <property type="protein sequence ID" value="GAA3669510.1"/>
    <property type="molecule type" value="Genomic_DNA"/>
</dbReference>
<evidence type="ECO:0000313" key="3">
    <source>
        <dbReference type="Proteomes" id="UP001410795"/>
    </source>
</evidence>
<dbReference type="RefSeq" id="WP_221857203.1">
    <property type="nucleotide sequence ID" value="NZ_BAAAYV010000025.1"/>
</dbReference>
<protein>
    <submittedName>
        <fullName evidence="2">DUF58 domain-containing protein</fullName>
    </submittedName>
</protein>
<dbReference type="InterPro" id="IPR036465">
    <property type="entry name" value="vWFA_dom_sf"/>
</dbReference>